<evidence type="ECO:0000313" key="2">
    <source>
        <dbReference type="Proteomes" id="UP001321473"/>
    </source>
</evidence>
<sequence>MKTPQPVTVHHSMKSLKLKKSHLCLPPPNNGGASSTVVATREQASACVAVRPHADCEACGVGASIFCPDFRKQRRRMLHAHLRCRILDA</sequence>
<dbReference type="EMBL" id="JARKHS020025684">
    <property type="protein sequence ID" value="KAK8767169.1"/>
    <property type="molecule type" value="Genomic_DNA"/>
</dbReference>
<organism evidence="1 2">
    <name type="scientific">Amblyomma americanum</name>
    <name type="common">Lone star tick</name>
    <dbReference type="NCBI Taxonomy" id="6943"/>
    <lineage>
        <taxon>Eukaryota</taxon>
        <taxon>Metazoa</taxon>
        <taxon>Ecdysozoa</taxon>
        <taxon>Arthropoda</taxon>
        <taxon>Chelicerata</taxon>
        <taxon>Arachnida</taxon>
        <taxon>Acari</taxon>
        <taxon>Parasitiformes</taxon>
        <taxon>Ixodida</taxon>
        <taxon>Ixodoidea</taxon>
        <taxon>Ixodidae</taxon>
        <taxon>Amblyomminae</taxon>
        <taxon>Amblyomma</taxon>
    </lineage>
</organism>
<comment type="caution">
    <text evidence="1">The sequence shown here is derived from an EMBL/GenBank/DDBJ whole genome shotgun (WGS) entry which is preliminary data.</text>
</comment>
<reference evidence="1 2" key="1">
    <citation type="journal article" date="2023" name="Arcadia Sci">
        <title>De novo assembly of a long-read Amblyomma americanum tick genome.</title>
        <authorList>
            <person name="Chou S."/>
            <person name="Poskanzer K.E."/>
            <person name="Rollins M."/>
            <person name="Thuy-Boun P.S."/>
        </authorList>
    </citation>
    <scope>NUCLEOTIDE SEQUENCE [LARGE SCALE GENOMIC DNA]</scope>
    <source>
        <strain evidence="1">F_SG_1</strain>
        <tissue evidence="1">Salivary glands</tissue>
    </source>
</reference>
<name>A0AAQ4DXH9_AMBAM</name>
<proteinExistence type="predicted"/>
<dbReference type="AlphaFoldDB" id="A0AAQ4DXH9"/>
<dbReference type="Proteomes" id="UP001321473">
    <property type="component" value="Unassembled WGS sequence"/>
</dbReference>
<gene>
    <name evidence="1" type="ORF">V5799_006045</name>
</gene>
<evidence type="ECO:0000313" key="1">
    <source>
        <dbReference type="EMBL" id="KAK8767169.1"/>
    </source>
</evidence>
<accession>A0AAQ4DXH9</accession>
<keyword evidence="2" id="KW-1185">Reference proteome</keyword>
<protein>
    <submittedName>
        <fullName evidence="1">Uncharacterized protein</fullName>
    </submittedName>
</protein>